<keyword evidence="1" id="KW-0808">Transferase</keyword>
<proteinExistence type="predicted"/>
<reference evidence="1" key="1">
    <citation type="submission" date="2023-08" db="EMBL/GenBank/DDBJ databases">
        <authorList>
            <person name="Alioto T."/>
            <person name="Alioto T."/>
            <person name="Gomez Garrido J."/>
        </authorList>
    </citation>
    <scope>NUCLEOTIDE SEQUENCE</scope>
</reference>
<evidence type="ECO:0000313" key="2">
    <source>
        <dbReference type="Proteomes" id="UP001178508"/>
    </source>
</evidence>
<protein>
    <submittedName>
        <fullName evidence="1">NAD kinase-like isoform X2</fullName>
    </submittedName>
</protein>
<sequence>MPEAYTSVLLASPRGNSPSWPPMGGCLPGQARKAQRHDRHILHYTTTIAAPPSRLKSNHPYNKAAQEMLNSTSEDISRDDPGGGAIGGDNLPCWQWSTLNRLRTGVGRFKTSMKKSGLVDSAAYECGDPEWTADHTISTYPLYRPPSEA</sequence>
<evidence type="ECO:0000313" key="1">
    <source>
        <dbReference type="EMBL" id="CAJ1069781.1"/>
    </source>
</evidence>
<organism evidence="1 2">
    <name type="scientific">Xyrichtys novacula</name>
    <name type="common">Pearly razorfish</name>
    <name type="synonym">Hemipteronotus novacula</name>
    <dbReference type="NCBI Taxonomy" id="13765"/>
    <lineage>
        <taxon>Eukaryota</taxon>
        <taxon>Metazoa</taxon>
        <taxon>Chordata</taxon>
        <taxon>Craniata</taxon>
        <taxon>Vertebrata</taxon>
        <taxon>Euteleostomi</taxon>
        <taxon>Actinopterygii</taxon>
        <taxon>Neopterygii</taxon>
        <taxon>Teleostei</taxon>
        <taxon>Neoteleostei</taxon>
        <taxon>Acanthomorphata</taxon>
        <taxon>Eupercaria</taxon>
        <taxon>Labriformes</taxon>
        <taxon>Labridae</taxon>
        <taxon>Xyrichtys</taxon>
    </lineage>
</organism>
<dbReference type="Proteomes" id="UP001178508">
    <property type="component" value="Chromosome 12"/>
</dbReference>
<keyword evidence="1" id="KW-0418">Kinase</keyword>
<name>A0AAV1GA96_XYRNO</name>
<dbReference type="GO" id="GO:0016301">
    <property type="term" value="F:kinase activity"/>
    <property type="evidence" value="ECO:0007669"/>
    <property type="project" value="UniProtKB-KW"/>
</dbReference>
<accession>A0AAV1GA96</accession>
<dbReference type="EMBL" id="OY660875">
    <property type="protein sequence ID" value="CAJ1069781.1"/>
    <property type="molecule type" value="Genomic_DNA"/>
</dbReference>
<dbReference type="AlphaFoldDB" id="A0AAV1GA96"/>
<gene>
    <name evidence="1" type="ORF">XNOV1_A008979</name>
</gene>
<keyword evidence="2" id="KW-1185">Reference proteome</keyword>